<keyword evidence="2" id="KW-1185">Reference proteome</keyword>
<reference evidence="2" key="1">
    <citation type="journal article" date="2019" name="Int. J. Syst. Evol. Microbiol.">
        <title>The Global Catalogue of Microorganisms (GCM) 10K type strain sequencing project: providing services to taxonomists for standard genome sequencing and annotation.</title>
        <authorList>
            <consortium name="The Broad Institute Genomics Platform"/>
            <consortium name="The Broad Institute Genome Sequencing Center for Infectious Disease"/>
            <person name="Wu L."/>
            <person name="Ma J."/>
        </authorList>
    </citation>
    <scope>NUCLEOTIDE SEQUENCE [LARGE SCALE GENOMIC DNA]</scope>
    <source>
        <strain evidence="2">JCM 4816</strain>
    </source>
</reference>
<accession>A0ABP6UCZ1</accession>
<dbReference type="Proteomes" id="UP001501455">
    <property type="component" value="Unassembled WGS sequence"/>
</dbReference>
<comment type="caution">
    <text evidence="1">The sequence shown here is derived from an EMBL/GenBank/DDBJ whole genome shotgun (WGS) entry which is preliminary data.</text>
</comment>
<organism evidence="1 2">
    <name type="scientific">Streptomyces prasinosporus</name>
    <dbReference type="NCBI Taxonomy" id="68256"/>
    <lineage>
        <taxon>Bacteria</taxon>
        <taxon>Bacillati</taxon>
        <taxon>Actinomycetota</taxon>
        <taxon>Actinomycetes</taxon>
        <taxon>Kitasatosporales</taxon>
        <taxon>Streptomycetaceae</taxon>
        <taxon>Streptomyces</taxon>
        <taxon>Streptomyces albogriseolus group</taxon>
    </lineage>
</organism>
<protein>
    <submittedName>
        <fullName evidence="1">Uncharacterized protein</fullName>
    </submittedName>
</protein>
<gene>
    <name evidence="1" type="ORF">GCM10019016_126150</name>
</gene>
<name>A0ABP6UCZ1_9ACTN</name>
<dbReference type="EMBL" id="BAAAXF010000082">
    <property type="protein sequence ID" value="GAA3505502.1"/>
    <property type="molecule type" value="Genomic_DNA"/>
</dbReference>
<evidence type="ECO:0000313" key="1">
    <source>
        <dbReference type="EMBL" id="GAA3505502.1"/>
    </source>
</evidence>
<proteinExistence type="predicted"/>
<sequence>MPPGQSKAESCAALRRDARQGMSNRALKRKHRAAPADCSEGAEFGVAATLDSAVVGSLGAFEWVSLPF</sequence>
<dbReference type="RefSeq" id="WP_193457087.1">
    <property type="nucleotide sequence ID" value="NZ_BAAAXF010000082.1"/>
</dbReference>
<evidence type="ECO:0000313" key="2">
    <source>
        <dbReference type="Proteomes" id="UP001501455"/>
    </source>
</evidence>